<accession>A0A4Q5ABC2</accession>
<dbReference type="EMBL" id="RYUN01000006">
    <property type="protein sequence ID" value="RYQ22158.1"/>
    <property type="molecule type" value="Genomic_DNA"/>
</dbReference>
<evidence type="ECO:0000313" key="2">
    <source>
        <dbReference type="Proteomes" id="UP000294221"/>
    </source>
</evidence>
<dbReference type="AlphaFoldDB" id="A0A4Q5ABC2"/>
<dbReference type="Proteomes" id="UP000294221">
    <property type="component" value="Unassembled WGS sequence"/>
</dbReference>
<comment type="caution">
    <text evidence="1">The sequence shown here is derived from an EMBL/GenBank/DDBJ whole genome shotgun (WGS) entry which is preliminary data.</text>
</comment>
<gene>
    <name evidence="1" type="ORF">PG2054B_0640</name>
</gene>
<name>A0A4Q5ABC2_9BIFI</name>
<sequence>MLKVQRFIDMGIEPDLLSKHRFVITENRRARYRSLTDTTANLQQAIKNVVQGKDDTMRVILLPMDAPVVVREGNAIASALARFDKALGKEYAVPRFNEKQWDQTMGEVGQAIADGTGQLMHYAEGIFGEGTKQIGNVANEAGDQIKKVFGNFPKLW</sequence>
<reference evidence="1 2" key="1">
    <citation type="submission" date="2018-12" db="EMBL/GenBank/DDBJ databases">
        <title>Unveiling genomic diversity among members of the Bifidobacterium pseudolongum species, a widely distributed gut commensal of the animal kingdom.</title>
        <authorList>
            <person name="Lugli G.A."/>
            <person name="Duranti S."/>
            <person name="Albert K."/>
            <person name="Mancabelli L."/>
            <person name="Napoli S."/>
            <person name="Viappiani A."/>
            <person name="Anzalone R."/>
            <person name="Longhi G."/>
            <person name="Milani C."/>
            <person name="Turroni F."/>
            <person name="Alessandri G."/>
            <person name="Sela D.A."/>
            <person name="Van Sinderen D."/>
            <person name="Ventura M."/>
        </authorList>
    </citation>
    <scope>NUCLEOTIDE SEQUENCE [LARGE SCALE GENOMIC DNA]</scope>
    <source>
        <strain evidence="1 2">2054B</strain>
    </source>
</reference>
<proteinExistence type="predicted"/>
<evidence type="ECO:0000313" key="1">
    <source>
        <dbReference type="EMBL" id="RYQ22158.1"/>
    </source>
</evidence>
<protein>
    <submittedName>
        <fullName evidence="1">Uncharacterized protein</fullName>
    </submittedName>
</protein>
<organism evidence="1 2">
    <name type="scientific">Bifidobacterium pseudolongum subsp. pseudolongum</name>
    <dbReference type="NCBI Taxonomy" id="31954"/>
    <lineage>
        <taxon>Bacteria</taxon>
        <taxon>Bacillati</taxon>
        <taxon>Actinomycetota</taxon>
        <taxon>Actinomycetes</taxon>
        <taxon>Bifidobacteriales</taxon>
        <taxon>Bifidobacteriaceae</taxon>
        <taxon>Bifidobacterium</taxon>
    </lineage>
</organism>